<feature type="transmembrane region" description="Helical" evidence="6">
    <location>
        <begin position="6"/>
        <end position="28"/>
    </location>
</feature>
<dbReference type="Gene3D" id="1.10.10.60">
    <property type="entry name" value="Homeodomain-like"/>
    <property type="match status" value="1"/>
</dbReference>
<keyword evidence="4" id="KW-0804">Transcription</keyword>
<feature type="transmembrane region" description="Helical" evidence="6">
    <location>
        <begin position="98"/>
        <end position="115"/>
    </location>
</feature>
<proteinExistence type="predicted"/>
<sequence>MNFLQQINFILIGLFLSLSIFYFIFFLFKKKEKNKIIYAGMSIMSAIYIYSSTQLHTKTEILDYQNYLTITMVIYLSLIQLVFLALFDLTKYRVNKSFYGITGITLLSILLIIYFNNEFVITGNETIKRIEISANSFYYILVGNTNEVYEWVSSIFYLSCLVFFVRLIIYSYKNSKVVFVSCLFLCFTLGGIYDVMIDVGEIEGVYISEYMTALIVMLLSVDLLLHFKKKIDANRVLLNINGSYEDLIENIDLYVIGHDQNQKINYLNRFTEKKFYGKKWEIINKNLNTFFEKEENSENQGKLQLTSDEVRNIEYSKVKVLRGKGKYVDFIVGYDITDKLNEHRQLEQTLLQLKDATEKLEEENTFLKQNAQRKSVSNILYVESTFAKSIDKELDRIANYKTTVLIEGNKGAGKTFLANELIKKGDRKTKPQIEYRCHKTLNGIFRSKYYDDNTYNQGYNKSILDVANGGTLILEDIDELSHEDQLDLLDLLKRQDDLEQQEYDVRILATTTKDIRKLVEEDEFNGELHKYLSIYRINLPDLKYRMSDIPYYVDLFIEDYCKKNAIPSLKVSLATIKKLQSYDWPENIKELKYIVKKAAVSSHGKTLRLLDFDTYKEEHKAVVTEFLCLDEYEKQYITKTLEHCKWKVSGKNSASELLKINEATLRSKLKKLNIHKPKKI</sequence>
<keyword evidence="9" id="KW-1185">Reference proteome</keyword>
<gene>
    <name evidence="8" type="ORF">HGP29_09175</name>
</gene>
<evidence type="ECO:0000256" key="6">
    <source>
        <dbReference type="SAM" id="Phobius"/>
    </source>
</evidence>
<feature type="transmembrane region" description="Helical" evidence="6">
    <location>
        <begin position="151"/>
        <end position="170"/>
    </location>
</feature>
<dbReference type="Pfam" id="PF25601">
    <property type="entry name" value="AAA_lid_14"/>
    <property type="match status" value="1"/>
</dbReference>
<feature type="coiled-coil region" evidence="5">
    <location>
        <begin position="336"/>
        <end position="370"/>
    </location>
</feature>
<feature type="domain" description="Sigma-54 factor interaction" evidence="7">
    <location>
        <begin position="380"/>
        <end position="600"/>
    </location>
</feature>
<keyword evidence="3" id="KW-0805">Transcription regulation</keyword>
<name>A0A7X8SJN5_9BACT</name>
<dbReference type="InterPro" id="IPR002078">
    <property type="entry name" value="Sigma_54_int"/>
</dbReference>
<keyword evidence="6" id="KW-0472">Membrane</keyword>
<dbReference type="SUPFAM" id="SSF52540">
    <property type="entry name" value="P-loop containing nucleoside triphosphate hydrolases"/>
    <property type="match status" value="1"/>
</dbReference>
<dbReference type="InterPro" id="IPR058031">
    <property type="entry name" value="AAA_lid_NorR"/>
</dbReference>
<dbReference type="PANTHER" id="PTHR32071:SF57">
    <property type="entry name" value="C4-DICARBOXYLATE TRANSPORT TRANSCRIPTIONAL REGULATORY PROTEIN DCTD"/>
    <property type="match status" value="1"/>
</dbReference>
<dbReference type="AlphaFoldDB" id="A0A7X8SJN5"/>
<reference evidence="8 9" key="1">
    <citation type="submission" date="2020-04" db="EMBL/GenBank/DDBJ databases">
        <title>Flammeovirga sp. SR4, a novel species isolated from seawater.</title>
        <authorList>
            <person name="Wang X."/>
        </authorList>
    </citation>
    <scope>NUCLEOTIDE SEQUENCE [LARGE SCALE GENOMIC DNA]</scope>
    <source>
        <strain evidence="8 9">SR4</strain>
    </source>
</reference>
<keyword evidence="1" id="KW-0547">Nucleotide-binding</keyword>
<dbReference type="GO" id="GO:0005524">
    <property type="term" value="F:ATP binding"/>
    <property type="evidence" value="ECO:0007669"/>
    <property type="project" value="UniProtKB-KW"/>
</dbReference>
<dbReference type="InterPro" id="IPR027417">
    <property type="entry name" value="P-loop_NTPase"/>
</dbReference>
<evidence type="ECO:0000256" key="3">
    <source>
        <dbReference type="ARBA" id="ARBA00023015"/>
    </source>
</evidence>
<dbReference type="Gene3D" id="3.30.450.20">
    <property type="entry name" value="PAS domain"/>
    <property type="match status" value="1"/>
</dbReference>
<evidence type="ECO:0000313" key="9">
    <source>
        <dbReference type="Proteomes" id="UP000585050"/>
    </source>
</evidence>
<keyword evidence="6" id="KW-0812">Transmembrane</keyword>
<dbReference type="Gene3D" id="3.40.50.300">
    <property type="entry name" value="P-loop containing nucleotide triphosphate hydrolases"/>
    <property type="match status" value="1"/>
</dbReference>
<protein>
    <submittedName>
        <fullName evidence="8">Sigma 54-interacting transcriptional regulator</fullName>
    </submittedName>
</protein>
<dbReference type="GO" id="GO:0043565">
    <property type="term" value="F:sequence-specific DNA binding"/>
    <property type="evidence" value="ECO:0007669"/>
    <property type="project" value="InterPro"/>
</dbReference>
<keyword evidence="5" id="KW-0175">Coiled coil</keyword>
<dbReference type="Pfam" id="PF02954">
    <property type="entry name" value="HTH_8"/>
    <property type="match status" value="1"/>
</dbReference>
<evidence type="ECO:0000259" key="7">
    <source>
        <dbReference type="PROSITE" id="PS50045"/>
    </source>
</evidence>
<accession>A0A7X8SJN5</accession>
<dbReference type="Gene3D" id="1.10.8.60">
    <property type="match status" value="1"/>
</dbReference>
<keyword evidence="2" id="KW-0067">ATP-binding</keyword>
<dbReference type="SUPFAM" id="SSF46689">
    <property type="entry name" value="Homeodomain-like"/>
    <property type="match status" value="1"/>
</dbReference>
<comment type="caution">
    <text evidence="8">The sequence shown here is derived from an EMBL/GenBank/DDBJ whole genome shotgun (WGS) entry which is preliminary data.</text>
</comment>
<keyword evidence="6" id="KW-1133">Transmembrane helix</keyword>
<dbReference type="Proteomes" id="UP000585050">
    <property type="component" value="Unassembled WGS sequence"/>
</dbReference>
<dbReference type="PANTHER" id="PTHR32071">
    <property type="entry name" value="TRANSCRIPTIONAL REGULATORY PROTEIN"/>
    <property type="match status" value="1"/>
</dbReference>
<feature type="transmembrane region" description="Helical" evidence="6">
    <location>
        <begin position="177"/>
        <end position="193"/>
    </location>
</feature>
<evidence type="ECO:0000256" key="5">
    <source>
        <dbReference type="SAM" id="Coils"/>
    </source>
</evidence>
<dbReference type="InterPro" id="IPR002197">
    <property type="entry name" value="HTH_Fis"/>
</dbReference>
<dbReference type="RefSeq" id="WP_168882066.1">
    <property type="nucleotide sequence ID" value="NZ_JABAIL010000002.1"/>
</dbReference>
<feature type="transmembrane region" description="Helical" evidence="6">
    <location>
        <begin position="64"/>
        <end position="86"/>
    </location>
</feature>
<evidence type="ECO:0000256" key="4">
    <source>
        <dbReference type="ARBA" id="ARBA00023163"/>
    </source>
</evidence>
<evidence type="ECO:0000313" key="8">
    <source>
        <dbReference type="EMBL" id="NLR91377.1"/>
    </source>
</evidence>
<dbReference type="EMBL" id="JABAIL010000002">
    <property type="protein sequence ID" value="NLR91377.1"/>
    <property type="molecule type" value="Genomic_DNA"/>
</dbReference>
<feature type="transmembrane region" description="Helical" evidence="6">
    <location>
        <begin position="205"/>
        <end position="225"/>
    </location>
</feature>
<evidence type="ECO:0000256" key="2">
    <source>
        <dbReference type="ARBA" id="ARBA00022840"/>
    </source>
</evidence>
<dbReference type="PROSITE" id="PS50045">
    <property type="entry name" value="SIGMA54_INTERACT_4"/>
    <property type="match status" value="1"/>
</dbReference>
<dbReference type="InterPro" id="IPR009057">
    <property type="entry name" value="Homeodomain-like_sf"/>
</dbReference>
<evidence type="ECO:0000256" key="1">
    <source>
        <dbReference type="ARBA" id="ARBA00022741"/>
    </source>
</evidence>
<dbReference type="Pfam" id="PF14532">
    <property type="entry name" value="Sigma54_activ_2"/>
    <property type="match status" value="1"/>
</dbReference>
<dbReference type="GO" id="GO:0006355">
    <property type="term" value="P:regulation of DNA-templated transcription"/>
    <property type="evidence" value="ECO:0007669"/>
    <property type="project" value="InterPro"/>
</dbReference>
<organism evidence="8 9">
    <name type="scientific">Flammeovirga agarivorans</name>
    <dbReference type="NCBI Taxonomy" id="2726742"/>
    <lineage>
        <taxon>Bacteria</taxon>
        <taxon>Pseudomonadati</taxon>
        <taxon>Bacteroidota</taxon>
        <taxon>Cytophagia</taxon>
        <taxon>Cytophagales</taxon>
        <taxon>Flammeovirgaceae</taxon>
        <taxon>Flammeovirga</taxon>
    </lineage>
</organism>
<feature type="transmembrane region" description="Helical" evidence="6">
    <location>
        <begin position="35"/>
        <end position="52"/>
    </location>
</feature>